<keyword evidence="2" id="KW-1185">Reference proteome</keyword>
<reference evidence="1" key="1">
    <citation type="submission" date="2021-06" db="EMBL/GenBank/DDBJ databases">
        <authorList>
            <person name="Kallberg Y."/>
            <person name="Tangrot J."/>
            <person name="Rosling A."/>
        </authorList>
    </citation>
    <scope>NUCLEOTIDE SEQUENCE</scope>
    <source>
        <strain evidence="1">CL356</strain>
    </source>
</reference>
<protein>
    <submittedName>
        <fullName evidence="1">4850_t:CDS:1</fullName>
    </submittedName>
</protein>
<feature type="non-terminal residue" evidence="1">
    <location>
        <position position="164"/>
    </location>
</feature>
<proteinExistence type="predicted"/>
<dbReference type="Proteomes" id="UP000789525">
    <property type="component" value="Unassembled WGS sequence"/>
</dbReference>
<sequence length="164" mass="18997">MSIRGDEGFPNSTLKEFIENHLQNYDLRYHDCSIFSEMAYIGEGGFAKVFKAKCDSPDLGSTVALKIIKRVREVTDQDCKNLLNELKIYKRLNFHENVLKFHGYSCHEEQFVIILEYADGGTLQRYLEENFSKMNWNGKIAIAMQISLGIEYLHAQNVIHRDLV</sequence>
<accession>A0ACA9QN40</accession>
<evidence type="ECO:0000313" key="1">
    <source>
        <dbReference type="EMBL" id="CAG8752727.1"/>
    </source>
</evidence>
<comment type="caution">
    <text evidence="1">The sequence shown here is derived from an EMBL/GenBank/DDBJ whole genome shotgun (WGS) entry which is preliminary data.</text>
</comment>
<name>A0ACA9QN40_9GLOM</name>
<dbReference type="EMBL" id="CAJVPT010054082">
    <property type="protein sequence ID" value="CAG8752727.1"/>
    <property type="molecule type" value="Genomic_DNA"/>
</dbReference>
<organism evidence="1 2">
    <name type="scientific">Acaulospora colombiana</name>
    <dbReference type="NCBI Taxonomy" id="27376"/>
    <lineage>
        <taxon>Eukaryota</taxon>
        <taxon>Fungi</taxon>
        <taxon>Fungi incertae sedis</taxon>
        <taxon>Mucoromycota</taxon>
        <taxon>Glomeromycotina</taxon>
        <taxon>Glomeromycetes</taxon>
        <taxon>Diversisporales</taxon>
        <taxon>Acaulosporaceae</taxon>
        <taxon>Acaulospora</taxon>
    </lineage>
</organism>
<evidence type="ECO:0000313" key="2">
    <source>
        <dbReference type="Proteomes" id="UP000789525"/>
    </source>
</evidence>
<gene>
    <name evidence="1" type="ORF">ACOLOM_LOCUS12785</name>
</gene>